<evidence type="ECO:0000313" key="1">
    <source>
        <dbReference type="EMBL" id="SNS71003.1"/>
    </source>
</evidence>
<evidence type="ECO:0008006" key="3">
    <source>
        <dbReference type="Google" id="ProtNLM"/>
    </source>
</evidence>
<dbReference type="SUPFAM" id="SSF56784">
    <property type="entry name" value="HAD-like"/>
    <property type="match status" value="1"/>
</dbReference>
<dbReference type="InterPro" id="IPR036412">
    <property type="entry name" value="HAD-like_sf"/>
</dbReference>
<dbReference type="OrthoDB" id="5292903at2"/>
<dbReference type="Pfam" id="PF08282">
    <property type="entry name" value="Hydrolase_3"/>
    <property type="match status" value="1"/>
</dbReference>
<dbReference type="Gene3D" id="3.90.1070.10">
    <property type="match status" value="1"/>
</dbReference>
<protein>
    <recommendedName>
        <fullName evidence="3">Sucrose phosphatase-like domain-containing protein</fullName>
    </recommendedName>
</protein>
<dbReference type="Proteomes" id="UP000198284">
    <property type="component" value="Unassembled WGS sequence"/>
</dbReference>
<dbReference type="NCBIfam" id="TIGR01484">
    <property type="entry name" value="HAD-SF-IIB"/>
    <property type="match status" value="1"/>
</dbReference>
<name>A0A239GR65_9BURK</name>
<accession>A0A239GR65</accession>
<sequence>MSYDLVSLKPLAEWPLAERQAIAGVLTDIDDTLTTHGRLDSGVLAALESLRGAGLKLIAVTGRPTWWAMPLLRLCAFDAVIAENGASAFWLEDAGRQQALFYADAATRGQHRRALEALAEELQARFPGLQVADDAAQRVGDLAFDIGENIAPLPAEAVEEIAAFVRGRGFFVATSSIHLHASVVRFSKQETTQQVLEKVFGIGDEAARAGFAFVGDSANDAPMFSHYPNTIGVANVQRFLPRLPKAPVYVTRQASGAGFIEVAQALLEARQ</sequence>
<dbReference type="Gene3D" id="3.40.50.1000">
    <property type="entry name" value="HAD superfamily/HAD-like"/>
    <property type="match status" value="1"/>
</dbReference>
<dbReference type="GO" id="GO:0005829">
    <property type="term" value="C:cytosol"/>
    <property type="evidence" value="ECO:0007669"/>
    <property type="project" value="TreeGrafter"/>
</dbReference>
<gene>
    <name evidence="1" type="ORF">SAMN06265795_105131</name>
</gene>
<dbReference type="RefSeq" id="WP_089399281.1">
    <property type="nucleotide sequence ID" value="NZ_FZOT01000005.1"/>
</dbReference>
<keyword evidence="2" id="KW-1185">Reference proteome</keyword>
<dbReference type="EMBL" id="FZOT01000005">
    <property type="protein sequence ID" value="SNS71003.1"/>
    <property type="molecule type" value="Genomic_DNA"/>
</dbReference>
<reference evidence="1 2" key="1">
    <citation type="submission" date="2017-06" db="EMBL/GenBank/DDBJ databases">
        <authorList>
            <person name="Kim H.J."/>
            <person name="Triplett B.A."/>
        </authorList>
    </citation>
    <scope>NUCLEOTIDE SEQUENCE [LARGE SCALE GENOMIC DNA]</scope>
    <source>
        <strain evidence="1 2">U15</strain>
    </source>
</reference>
<dbReference type="InterPro" id="IPR006379">
    <property type="entry name" value="HAD-SF_hydro_IIB"/>
</dbReference>
<dbReference type="InterPro" id="IPR023214">
    <property type="entry name" value="HAD_sf"/>
</dbReference>
<organism evidence="1 2">
    <name type="scientific">Noviherbaspirillum humi</name>
    <dbReference type="NCBI Taxonomy" id="1688639"/>
    <lineage>
        <taxon>Bacteria</taxon>
        <taxon>Pseudomonadati</taxon>
        <taxon>Pseudomonadota</taxon>
        <taxon>Betaproteobacteria</taxon>
        <taxon>Burkholderiales</taxon>
        <taxon>Oxalobacteraceae</taxon>
        <taxon>Noviherbaspirillum</taxon>
    </lineage>
</organism>
<dbReference type="AlphaFoldDB" id="A0A239GR65"/>
<dbReference type="GO" id="GO:0016791">
    <property type="term" value="F:phosphatase activity"/>
    <property type="evidence" value="ECO:0007669"/>
    <property type="project" value="TreeGrafter"/>
</dbReference>
<evidence type="ECO:0000313" key="2">
    <source>
        <dbReference type="Proteomes" id="UP000198284"/>
    </source>
</evidence>
<proteinExistence type="predicted"/>
<dbReference type="PANTHER" id="PTHR10000:SF8">
    <property type="entry name" value="HAD SUPERFAMILY HYDROLASE-LIKE, TYPE 3"/>
    <property type="match status" value="1"/>
</dbReference>
<dbReference type="PANTHER" id="PTHR10000">
    <property type="entry name" value="PHOSPHOSERINE PHOSPHATASE"/>
    <property type="match status" value="1"/>
</dbReference>
<dbReference type="GO" id="GO:0000287">
    <property type="term" value="F:magnesium ion binding"/>
    <property type="evidence" value="ECO:0007669"/>
    <property type="project" value="TreeGrafter"/>
</dbReference>